<feature type="binding site" evidence="7">
    <location>
        <position position="220"/>
    </location>
    <ligand>
        <name>Mg(2+)</name>
        <dbReference type="ChEBI" id="CHEBI:18420"/>
    </ligand>
</feature>
<feature type="binding site" evidence="6">
    <location>
        <begin position="213"/>
        <end position="220"/>
    </location>
    <ligand>
        <name>GTP</name>
        <dbReference type="ChEBI" id="CHEBI:37565"/>
    </ligand>
</feature>
<dbReference type="Gene3D" id="3.40.50.11060">
    <property type="entry name" value="GTPase HflX, N-terminal domain"/>
    <property type="match status" value="1"/>
</dbReference>
<dbReference type="InterPro" id="IPR006073">
    <property type="entry name" value="GTP-bd"/>
</dbReference>
<organism evidence="9 10">
    <name type="scientific">Methanimicrococcus blatticola</name>
    <dbReference type="NCBI Taxonomy" id="91560"/>
    <lineage>
        <taxon>Archaea</taxon>
        <taxon>Methanobacteriati</taxon>
        <taxon>Methanobacteriota</taxon>
        <taxon>Stenosarchaea group</taxon>
        <taxon>Methanomicrobia</taxon>
        <taxon>Methanosarcinales</taxon>
        <taxon>Methanosarcinaceae</taxon>
        <taxon>Methanimicrococcus</taxon>
    </lineage>
</organism>
<comment type="cofactor">
    <cofactor evidence="7">
        <name>Mg(2+)</name>
        <dbReference type="ChEBI" id="CHEBI:18420"/>
    </cofactor>
</comment>
<evidence type="ECO:0000256" key="6">
    <source>
        <dbReference type="PIRSR" id="PIRSR006809-1"/>
    </source>
</evidence>
<keyword evidence="4 5" id="KW-0342">GTP-binding</keyword>
<dbReference type="NCBIfam" id="TIGR03156">
    <property type="entry name" value="GTP_HflX"/>
    <property type="match status" value="1"/>
</dbReference>
<dbReference type="InterPro" id="IPR030394">
    <property type="entry name" value="G_HFLX_dom"/>
</dbReference>
<dbReference type="CDD" id="cd01878">
    <property type="entry name" value="HflX"/>
    <property type="match status" value="1"/>
</dbReference>
<protein>
    <recommendedName>
        <fullName evidence="5">GTPase HflX</fullName>
    </recommendedName>
    <alternativeName>
        <fullName evidence="5">GTP-binding protein HflX</fullName>
    </alternativeName>
</protein>
<dbReference type="Proteomes" id="UP000294855">
    <property type="component" value="Unassembled WGS sequence"/>
</dbReference>
<reference evidence="9 10" key="1">
    <citation type="submission" date="2019-03" db="EMBL/GenBank/DDBJ databases">
        <title>Genomic Encyclopedia of Type Strains, Phase IV (KMG-IV): sequencing the most valuable type-strain genomes for metagenomic binning, comparative biology and taxonomic classification.</title>
        <authorList>
            <person name="Goeker M."/>
        </authorList>
    </citation>
    <scope>NUCLEOTIDE SEQUENCE [LARGE SCALE GENOMIC DNA]</scope>
    <source>
        <strain evidence="9 10">DSM 13328</strain>
    </source>
</reference>
<dbReference type="GO" id="GO:0005525">
    <property type="term" value="F:GTP binding"/>
    <property type="evidence" value="ECO:0007669"/>
    <property type="project" value="UniProtKB-UniRule"/>
</dbReference>
<evidence type="ECO:0000259" key="8">
    <source>
        <dbReference type="PROSITE" id="PS51705"/>
    </source>
</evidence>
<keyword evidence="3 7" id="KW-0460">Magnesium</keyword>
<evidence type="ECO:0000256" key="3">
    <source>
        <dbReference type="ARBA" id="ARBA00022842"/>
    </source>
</evidence>
<dbReference type="SUPFAM" id="SSF52540">
    <property type="entry name" value="P-loop containing nucleoside triphosphate hydrolases"/>
    <property type="match status" value="1"/>
</dbReference>
<feature type="binding site" evidence="7">
    <location>
        <position position="240"/>
    </location>
    <ligand>
        <name>Mg(2+)</name>
        <dbReference type="ChEBI" id="CHEBI:18420"/>
    </ligand>
</feature>
<dbReference type="InterPro" id="IPR027417">
    <property type="entry name" value="P-loop_NTPase"/>
</dbReference>
<evidence type="ECO:0000313" key="9">
    <source>
        <dbReference type="EMBL" id="TDQ67959.1"/>
    </source>
</evidence>
<dbReference type="PRINTS" id="PR00326">
    <property type="entry name" value="GTP1OBG"/>
</dbReference>
<evidence type="ECO:0000313" key="10">
    <source>
        <dbReference type="Proteomes" id="UP000294855"/>
    </source>
</evidence>
<dbReference type="InterPro" id="IPR042108">
    <property type="entry name" value="GTPase_HflX_N_sf"/>
</dbReference>
<evidence type="ECO:0000256" key="1">
    <source>
        <dbReference type="ARBA" id="ARBA00022723"/>
    </source>
</evidence>
<dbReference type="Gene3D" id="6.10.250.2860">
    <property type="match status" value="1"/>
</dbReference>
<feature type="binding site" evidence="6">
    <location>
        <begin position="353"/>
        <end position="355"/>
    </location>
    <ligand>
        <name>GTP</name>
        <dbReference type="ChEBI" id="CHEBI:37565"/>
    </ligand>
</feature>
<comment type="caution">
    <text evidence="9">The sequence shown here is derived from an EMBL/GenBank/DDBJ whole genome shotgun (WGS) entry which is preliminary data.</text>
</comment>
<dbReference type="PROSITE" id="PS51705">
    <property type="entry name" value="G_HFLX"/>
    <property type="match status" value="1"/>
</dbReference>
<comment type="subcellular location">
    <subcellularLocation>
        <location evidence="5">Cytoplasm</location>
    </subcellularLocation>
    <text evidence="5">May associate with membranes.</text>
</comment>
<keyword evidence="10" id="KW-1185">Reference proteome</keyword>
<evidence type="ECO:0000256" key="4">
    <source>
        <dbReference type="ARBA" id="ARBA00023134"/>
    </source>
</evidence>
<dbReference type="PANTHER" id="PTHR10229:SF8">
    <property type="entry name" value="GTPASE HFLX"/>
    <property type="match status" value="1"/>
</dbReference>
<proteinExistence type="inferred from homology"/>
<comment type="similarity">
    <text evidence="5">Belongs to the TRAFAC class OBG-HflX-like GTPase superfamily. HflX GTPase family.</text>
</comment>
<comment type="function">
    <text evidence="5">GTPase that associates with the 50S ribosomal subunit and may have a role during protein synthesis or ribosome biogenesis.</text>
</comment>
<evidence type="ECO:0000256" key="2">
    <source>
        <dbReference type="ARBA" id="ARBA00022741"/>
    </source>
</evidence>
<dbReference type="AlphaFoldDB" id="A0A484F3W1"/>
<keyword evidence="1 7" id="KW-0479">Metal-binding</keyword>
<dbReference type="Gene3D" id="3.40.50.300">
    <property type="entry name" value="P-loop containing nucleotide triphosphate hydrolases"/>
    <property type="match status" value="1"/>
</dbReference>
<dbReference type="RefSeq" id="WP_133517950.1">
    <property type="nucleotide sequence ID" value="NZ_JAHDUW010000001.1"/>
</dbReference>
<dbReference type="OrthoDB" id="10150at2157"/>
<feature type="binding site" evidence="6">
    <location>
        <begin position="259"/>
        <end position="262"/>
    </location>
    <ligand>
        <name>GTP</name>
        <dbReference type="ChEBI" id="CHEBI:37565"/>
    </ligand>
</feature>
<name>A0A484F3W1_9EURY</name>
<dbReference type="GO" id="GO:0003924">
    <property type="term" value="F:GTPase activity"/>
    <property type="evidence" value="ECO:0007669"/>
    <property type="project" value="UniProtKB-UniRule"/>
</dbReference>
<dbReference type="InterPro" id="IPR025121">
    <property type="entry name" value="GTPase_HflX_N"/>
</dbReference>
<keyword evidence="5" id="KW-0963">Cytoplasm</keyword>
<dbReference type="GO" id="GO:0043022">
    <property type="term" value="F:ribosome binding"/>
    <property type="evidence" value="ECO:0007669"/>
    <property type="project" value="TreeGrafter"/>
</dbReference>
<dbReference type="EMBL" id="SNYS01000010">
    <property type="protein sequence ID" value="TDQ67959.1"/>
    <property type="molecule type" value="Genomic_DNA"/>
</dbReference>
<dbReference type="Pfam" id="PF01926">
    <property type="entry name" value="MMR_HSR1"/>
    <property type="match status" value="1"/>
</dbReference>
<gene>
    <name evidence="5" type="primary">hflX</name>
    <name evidence="9" type="ORF">C7391_1513</name>
</gene>
<evidence type="ECO:0000256" key="7">
    <source>
        <dbReference type="PIRSR" id="PIRSR006809-2"/>
    </source>
</evidence>
<accession>A0A484F3W1</accession>
<evidence type="ECO:0000256" key="5">
    <source>
        <dbReference type="HAMAP-Rule" id="MF_00900"/>
    </source>
</evidence>
<dbReference type="PANTHER" id="PTHR10229">
    <property type="entry name" value="GTP-BINDING PROTEIN HFLX"/>
    <property type="match status" value="1"/>
</dbReference>
<dbReference type="HAMAP" id="MF_00900">
    <property type="entry name" value="GTPase_HflX"/>
    <property type="match status" value="1"/>
</dbReference>
<dbReference type="InterPro" id="IPR032305">
    <property type="entry name" value="GTP-bd_M"/>
</dbReference>
<feature type="domain" description="Hflx-type G" evidence="8">
    <location>
        <begin position="207"/>
        <end position="375"/>
    </location>
</feature>
<keyword evidence="2 5" id="KW-0547">Nucleotide-binding</keyword>
<dbReference type="GO" id="GO:0005737">
    <property type="term" value="C:cytoplasm"/>
    <property type="evidence" value="ECO:0007669"/>
    <property type="project" value="UniProtKB-SubCell"/>
</dbReference>
<dbReference type="Pfam" id="PF16360">
    <property type="entry name" value="GTP-bdg_M"/>
    <property type="match status" value="1"/>
</dbReference>
<dbReference type="Pfam" id="PF13167">
    <property type="entry name" value="GTP-bdg_N"/>
    <property type="match status" value="1"/>
</dbReference>
<dbReference type="GO" id="GO:0046872">
    <property type="term" value="F:metal ion binding"/>
    <property type="evidence" value="ECO:0007669"/>
    <property type="project" value="UniProtKB-KW"/>
</dbReference>
<comment type="subunit">
    <text evidence="5">Monomer. Associates with the 50S ribosomal subunit.</text>
</comment>
<sequence length="434" mass="49511">MNPYQEAGEDAHRNVILVMRTDPDSDAEDNQRKLQEFSELTKALNDKVVDVITQERYPDRKYNVGSGKAKELAIVARDKKANRIIFYDPLSTSQIYNISKLCSEAGANCRVMDRFQLILDIFAQRATTHRSKLQVELARLRYELPNARILVSLSKKEERAGWGGLGDYEDSYEQDIKKRIARINTELKKADLEEEARRVYRHKNGFFIVSLAGYTNAGKSTLFNALVDEQTESKDMFFTTLIPKTRALIINKRKILLTDTVGFIEDLPHFLVDAFRSTLEGIYFSDMILLVVDFSEPTEHIRKKLMISHETLWEKSTSNIITVLNKSETMKPAERKKKLEELSHLIYNPIFISAKTGMGMPDLMNEIGMCLPPLVTQTISLPNNESGAAALSWFYDNGLVEEILYGKYMTFDFSATEDVMAKVNDIISKTQATL</sequence>
<dbReference type="PIRSF" id="PIRSF006809">
    <property type="entry name" value="GTP-binding_hflX_prd"/>
    <property type="match status" value="1"/>
</dbReference>
<dbReference type="InterPro" id="IPR016496">
    <property type="entry name" value="GTPase_HflX"/>
</dbReference>